<keyword evidence="5" id="KW-1185">Reference proteome</keyword>
<protein>
    <recommendedName>
        <fullName evidence="3">Apple domain-containing protein</fullName>
    </recommendedName>
</protein>
<feature type="compositionally biased region" description="Low complexity" evidence="1">
    <location>
        <begin position="71"/>
        <end position="87"/>
    </location>
</feature>
<name>A0AAE8M2I3_9HYPO</name>
<sequence length="200" mass="20845">MISLKAAVFSCLALSPLAINGSACKPKSTDLTTVLPSTLPTSAPVSQSSGFTTELSFDVTTLSDAITTTISSSPETVSSEAPSTTSTAPCPRWTQIIPSPSGKVCGQSVSRGNLDSSPLYIQSSLSMAGLTGCAKFCGDDEECVSFYAEDYVPGPGAPTFKICFLFRGYAKDIPFGPGNGQPNYYEQGCFACDRDEPVGT</sequence>
<proteinExistence type="predicted"/>
<feature type="region of interest" description="Disordered" evidence="1">
    <location>
        <begin position="71"/>
        <end position="92"/>
    </location>
</feature>
<keyword evidence="2" id="KW-0732">Signal</keyword>
<comment type="caution">
    <text evidence="4">The sequence shown here is derived from an EMBL/GenBank/DDBJ whole genome shotgun (WGS) entry which is preliminary data.</text>
</comment>
<evidence type="ECO:0000313" key="5">
    <source>
        <dbReference type="Proteomes" id="UP001187734"/>
    </source>
</evidence>
<evidence type="ECO:0000256" key="2">
    <source>
        <dbReference type="SAM" id="SignalP"/>
    </source>
</evidence>
<reference evidence="4" key="1">
    <citation type="submission" date="2018-03" db="EMBL/GenBank/DDBJ databases">
        <authorList>
            <person name="Guldener U."/>
        </authorList>
    </citation>
    <scope>NUCLEOTIDE SEQUENCE</scope>
</reference>
<organism evidence="4 5">
    <name type="scientific">Fusarium torulosum</name>
    <dbReference type="NCBI Taxonomy" id="33205"/>
    <lineage>
        <taxon>Eukaryota</taxon>
        <taxon>Fungi</taxon>
        <taxon>Dikarya</taxon>
        <taxon>Ascomycota</taxon>
        <taxon>Pezizomycotina</taxon>
        <taxon>Sordariomycetes</taxon>
        <taxon>Hypocreomycetidae</taxon>
        <taxon>Hypocreales</taxon>
        <taxon>Nectriaceae</taxon>
        <taxon>Fusarium</taxon>
    </lineage>
</organism>
<dbReference type="AlphaFoldDB" id="A0AAE8M2I3"/>
<evidence type="ECO:0000256" key="1">
    <source>
        <dbReference type="SAM" id="MobiDB-lite"/>
    </source>
</evidence>
<evidence type="ECO:0000313" key="4">
    <source>
        <dbReference type="EMBL" id="SPJ72948.1"/>
    </source>
</evidence>
<feature type="chain" id="PRO_5042049600" description="Apple domain-containing protein" evidence="2">
    <location>
        <begin position="24"/>
        <end position="200"/>
    </location>
</feature>
<dbReference type="PROSITE" id="PS50948">
    <property type="entry name" value="PAN"/>
    <property type="match status" value="1"/>
</dbReference>
<feature type="domain" description="Apple" evidence="3">
    <location>
        <begin position="105"/>
        <end position="189"/>
    </location>
</feature>
<gene>
    <name evidence="4" type="ORF">FTOL_02677</name>
</gene>
<dbReference type="InterPro" id="IPR003609">
    <property type="entry name" value="Pan_app"/>
</dbReference>
<feature type="signal peptide" evidence="2">
    <location>
        <begin position="1"/>
        <end position="23"/>
    </location>
</feature>
<evidence type="ECO:0000259" key="3">
    <source>
        <dbReference type="PROSITE" id="PS50948"/>
    </source>
</evidence>
<dbReference type="EMBL" id="ONZP01000084">
    <property type="protein sequence ID" value="SPJ72948.1"/>
    <property type="molecule type" value="Genomic_DNA"/>
</dbReference>
<accession>A0AAE8M2I3</accession>
<dbReference type="Proteomes" id="UP001187734">
    <property type="component" value="Unassembled WGS sequence"/>
</dbReference>